<keyword evidence="1" id="KW-0808">Transferase</keyword>
<dbReference type="AlphaFoldDB" id="A0A6P1ZHK0"/>
<name>A0A6P1ZHK0_9BACT</name>
<dbReference type="Proteomes" id="UP000434052">
    <property type="component" value="Unassembled WGS sequence"/>
</dbReference>
<dbReference type="Gene3D" id="3.40.367.20">
    <property type="match status" value="1"/>
</dbReference>
<dbReference type="InterPro" id="IPR003836">
    <property type="entry name" value="Glucokinase"/>
</dbReference>
<comment type="similarity">
    <text evidence="3">Belongs to the bacterial glucokinase family.</text>
</comment>
<dbReference type="InterPro" id="IPR043129">
    <property type="entry name" value="ATPase_NBD"/>
</dbReference>
<dbReference type="RefSeq" id="WP_144305047.1">
    <property type="nucleotide sequence ID" value="NZ_QMIF01000005.1"/>
</dbReference>
<keyword evidence="2 4" id="KW-0418">Kinase</keyword>
<dbReference type="PANTHER" id="PTHR47363">
    <property type="entry name" value="GLUCOKINASE"/>
    <property type="match status" value="1"/>
</dbReference>
<evidence type="ECO:0000313" key="4">
    <source>
        <dbReference type="EMBL" id="TVM34051.1"/>
    </source>
</evidence>
<dbReference type="GO" id="GO:0005536">
    <property type="term" value="F:D-glucose binding"/>
    <property type="evidence" value="ECO:0007669"/>
    <property type="project" value="InterPro"/>
</dbReference>
<dbReference type="Pfam" id="PF02685">
    <property type="entry name" value="Glucokinase"/>
    <property type="match status" value="1"/>
</dbReference>
<dbReference type="Gene3D" id="3.30.420.40">
    <property type="match status" value="1"/>
</dbReference>
<gene>
    <name evidence="4" type="ORF">DQK91_09105</name>
</gene>
<dbReference type="OrthoDB" id="257751at2"/>
<dbReference type="EMBL" id="QMIF01000005">
    <property type="protein sequence ID" value="TVM34051.1"/>
    <property type="molecule type" value="Genomic_DNA"/>
</dbReference>
<dbReference type="GO" id="GO:0004340">
    <property type="term" value="F:glucokinase activity"/>
    <property type="evidence" value="ECO:0007669"/>
    <property type="project" value="InterPro"/>
</dbReference>
<comment type="caution">
    <text evidence="4">The sequence shown here is derived from an EMBL/GenBank/DDBJ whole genome shotgun (WGS) entry which is preliminary data.</text>
</comment>
<dbReference type="PANTHER" id="PTHR47363:SF1">
    <property type="entry name" value="GLUCOKINASE"/>
    <property type="match status" value="1"/>
</dbReference>
<dbReference type="SUPFAM" id="SSF53067">
    <property type="entry name" value="Actin-like ATPase domain"/>
    <property type="match status" value="1"/>
</dbReference>
<sequence>MATILAADIGGTSSRFGLFTIESGGTLSLERTDIFETADAESFSDLVSRVSELDIDIDNVDTAVFAVPGAVNRGVFVSMPNVTWNIDLEKSSNKFYQDKLTLINDFKAQAYATRTEAIRDAKEIKTGQAVEDATVAVVGAGTGLGHAAVTMGAPGRITAVASEMGHIAFSFIGEEEEAFHAFLRKKLSIPYGYGDLVVTGPGLSHIHEFLIGERLEPREVSERAEPRVMEWFSRFYGRAARHYALAVVAQGGVYIAGGVAAKNPSFVDCDAFRNEFVLSPTYGYLLEKIPVWLNRNEKSGLWGAGYLGAQKLDLVS</sequence>
<dbReference type="GO" id="GO:0005524">
    <property type="term" value="F:ATP binding"/>
    <property type="evidence" value="ECO:0007669"/>
    <property type="project" value="InterPro"/>
</dbReference>
<protein>
    <submittedName>
        <fullName evidence="4">Glucokinase</fullName>
    </submittedName>
</protein>
<evidence type="ECO:0000313" key="5">
    <source>
        <dbReference type="Proteomes" id="UP000434052"/>
    </source>
</evidence>
<dbReference type="GO" id="GO:0006096">
    <property type="term" value="P:glycolytic process"/>
    <property type="evidence" value="ECO:0007669"/>
    <property type="project" value="InterPro"/>
</dbReference>
<dbReference type="CDD" id="cd24008">
    <property type="entry name" value="ASKHA_NBD_GLK"/>
    <property type="match status" value="1"/>
</dbReference>
<reference evidence="4 5" key="1">
    <citation type="submission" date="2018-06" db="EMBL/GenBank/DDBJ databases">
        <title>Complete genome of Desulfovibrio marinus P48SEP.</title>
        <authorList>
            <person name="Crispim J.S."/>
            <person name="Vidigal P.M.P."/>
            <person name="Silva L.C.F."/>
            <person name="Araujo L.C."/>
            <person name="Laguardia C.N."/>
            <person name="Dias R.S."/>
            <person name="Sousa M.P."/>
            <person name="Paula S.O."/>
            <person name="Silva C."/>
        </authorList>
    </citation>
    <scope>NUCLEOTIDE SEQUENCE [LARGE SCALE GENOMIC DNA]</scope>
    <source>
        <strain evidence="4 5">P48SEP</strain>
    </source>
</reference>
<proteinExistence type="inferred from homology"/>
<accession>A0A6P1ZHK0</accession>
<organism evidence="4 5">
    <name type="scientific">Oceanidesulfovibrio marinus</name>
    <dbReference type="NCBI Taxonomy" id="370038"/>
    <lineage>
        <taxon>Bacteria</taxon>
        <taxon>Pseudomonadati</taxon>
        <taxon>Thermodesulfobacteriota</taxon>
        <taxon>Desulfovibrionia</taxon>
        <taxon>Desulfovibrionales</taxon>
        <taxon>Desulfovibrionaceae</taxon>
        <taxon>Oceanidesulfovibrio</taxon>
    </lineage>
</organism>
<evidence type="ECO:0000256" key="2">
    <source>
        <dbReference type="ARBA" id="ARBA00022777"/>
    </source>
</evidence>
<evidence type="ECO:0000256" key="3">
    <source>
        <dbReference type="RuleBase" id="RU004046"/>
    </source>
</evidence>
<evidence type="ECO:0000256" key="1">
    <source>
        <dbReference type="ARBA" id="ARBA00022679"/>
    </source>
</evidence>